<evidence type="ECO:0000313" key="2">
    <source>
        <dbReference type="EMBL" id="EGD11081.1"/>
    </source>
</evidence>
<accession>F0B915</accession>
<comment type="caution">
    <text evidence="2">The sequence shown here is derived from an EMBL/GenBank/DDBJ whole genome shotgun (WGS) entry which is preliminary data.</text>
</comment>
<dbReference type="Proteomes" id="UP000003299">
    <property type="component" value="Unassembled WGS sequence"/>
</dbReference>
<evidence type="ECO:0008006" key="4">
    <source>
        <dbReference type="Google" id="ProtNLM"/>
    </source>
</evidence>
<gene>
    <name evidence="2" type="ORF">XVE_0640</name>
</gene>
<feature type="region of interest" description="Disordered" evidence="1">
    <location>
        <begin position="337"/>
        <end position="371"/>
    </location>
</feature>
<dbReference type="EMBL" id="AEQV01000013">
    <property type="protein sequence ID" value="EGD11081.1"/>
    <property type="molecule type" value="Genomic_DNA"/>
</dbReference>
<proteinExistence type="predicted"/>
<dbReference type="AlphaFoldDB" id="F0B915"/>
<dbReference type="InterPro" id="IPR008947">
    <property type="entry name" value="PLipase_C/P1_nuclease_dom_sf"/>
</dbReference>
<reference evidence="2 3" key="1">
    <citation type="journal article" date="2011" name="BMC Genomics">
        <title>Comparative genomics reveals diversity among xanthomonads infecting tomato and pepper.</title>
        <authorList>
            <person name="Potnis N."/>
            <person name="Krasileva K."/>
            <person name="Chow V."/>
            <person name="Almeida N.F."/>
            <person name="Patil P.B."/>
            <person name="Ryan R.P."/>
            <person name="Sharlach M."/>
            <person name="Behlau F."/>
            <person name="Dow J.M."/>
            <person name="Momol M.T."/>
            <person name="White F.F."/>
            <person name="Preston J.F."/>
            <person name="Vinatzer B.A."/>
            <person name="Koebnik R."/>
            <person name="Setubal J.C."/>
            <person name="Norman D.J."/>
            <person name="Staskawicz B.J."/>
            <person name="Jones J.B."/>
        </authorList>
    </citation>
    <scope>NUCLEOTIDE SEQUENCE [LARGE SCALE GENOMIC DNA]</scope>
    <source>
        <strain evidence="2 3">ATCC 35937</strain>
    </source>
</reference>
<dbReference type="eggNOG" id="ENOG502Z9BW">
    <property type="taxonomic scope" value="Bacteria"/>
</dbReference>
<protein>
    <recommendedName>
        <fullName evidence="4">S1/P1 Nuclease</fullName>
    </recommendedName>
</protein>
<evidence type="ECO:0000313" key="3">
    <source>
        <dbReference type="Proteomes" id="UP000003299"/>
    </source>
</evidence>
<sequence>MSALTLMVASFDAGTPLSRCIACSAPDALQATRTTMTPSRLAFALLFAAATCSGNAAAWGHRAHAAIDTAAVQALPDDGPVFLKRYAQVIADGATLPDGWRSESEPFLKIEEGPNHGWFREQFAFMQHPPRSRYAFVLALYDEQRRIAQRDPQLAQRMNVRWAGTLPYAATEGYERVVATMRQLRTLRAKGQDTGELERTCAFYVSWFAHYIGDGAQPQHDSIHHDGWQGPNPNGYSTDPKVHGKFESDYVEKIALTPQDLLRHMSALAHQDGDVFEQILDFLAIGTGRVEQVYRLEKAGAFDDASNPDGRAMVYRTAGDGAAMLRNLLVRAWRESALQPENSTRPRSMDPSHPQYDPATGSAPAGRSPTA</sequence>
<dbReference type="Gene3D" id="1.10.575.10">
    <property type="entry name" value="P1 Nuclease"/>
    <property type="match status" value="1"/>
</dbReference>
<organism evidence="2 3">
    <name type="scientific">Xanthomonas vesicatoria ATCC 35937</name>
    <dbReference type="NCBI Taxonomy" id="925775"/>
    <lineage>
        <taxon>Bacteria</taxon>
        <taxon>Pseudomonadati</taxon>
        <taxon>Pseudomonadota</taxon>
        <taxon>Gammaproteobacteria</taxon>
        <taxon>Lysobacterales</taxon>
        <taxon>Lysobacteraceae</taxon>
        <taxon>Xanthomonas</taxon>
    </lineage>
</organism>
<dbReference type="SUPFAM" id="SSF48537">
    <property type="entry name" value="Phospholipase C/P1 nuclease"/>
    <property type="match status" value="1"/>
</dbReference>
<evidence type="ECO:0000256" key="1">
    <source>
        <dbReference type="SAM" id="MobiDB-lite"/>
    </source>
</evidence>
<name>F0B915_9XANT</name>
<dbReference type="GO" id="GO:0016788">
    <property type="term" value="F:hydrolase activity, acting on ester bonds"/>
    <property type="evidence" value="ECO:0007669"/>
    <property type="project" value="InterPro"/>
</dbReference>